<protein>
    <submittedName>
        <fullName evidence="1">Uncharacterized protein</fullName>
    </submittedName>
</protein>
<gene>
    <name evidence="1" type="ORF">LCGC14_0305590</name>
</gene>
<dbReference type="EMBL" id="LAZR01000195">
    <property type="protein sequence ID" value="KKN82735.1"/>
    <property type="molecule type" value="Genomic_DNA"/>
</dbReference>
<accession>A0A0F9TNP6</accession>
<reference evidence="1" key="1">
    <citation type="journal article" date="2015" name="Nature">
        <title>Complex archaea that bridge the gap between prokaryotes and eukaryotes.</title>
        <authorList>
            <person name="Spang A."/>
            <person name="Saw J.H."/>
            <person name="Jorgensen S.L."/>
            <person name="Zaremba-Niedzwiedzka K."/>
            <person name="Martijn J."/>
            <person name="Lind A.E."/>
            <person name="van Eijk R."/>
            <person name="Schleper C."/>
            <person name="Guy L."/>
            <person name="Ettema T.J."/>
        </authorList>
    </citation>
    <scope>NUCLEOTIDE SEQUENCE</scope>
</reference>
<proteinExistence type="predicted"/>
<comment type="caution">
    <text evidence="1">The sequence shown here is derived from an EMBL/GenBank/DDBJ whole genome shotgun (WGS) entry which is preliminary data.</text>
</comment>
<sequence>MSVSHFCDVCGLILKEGEKTYLILIPEAEFSQYLYGKGNPENSKEICPTCKGILDMFLNLRKSGVDAIMKQIKDSFKTKIKRRIKKK</sequence>
<organism evidence="1">
    <name type="scientific">marine sediment metagenome</name>
    <dbReference type="NCBI Taxonomy" id="412755"/>
    <lineage>
        <taxon>unclassified sequences</taxon>
        <taxon>metagenomes</taxon>
        <taxon>ecological metagenomes</taxon>
    </lineage>
</organism>
<dbReference type="AlphaFoldDB" id="A0A0F9TNP6"/>
<evidence type="ECO:0000313" key="1">
    <source>
        <dbReference type="EMBL" id="KKN82735.1"/>
    </source>
</evidence>
<name>A0A0F9TNP6_9ZZZZ</name>